<reference evidence="5" key="1">
    <citation type="submission" date="2019-07" db="EMBL/GenBank/DDBJ databases">
        <title>Annotation for the trematode Paragonimus miyazaki's.</title>
        <authorList>
            <person name="Choi Y.-J."/>
        </authorList>
    </citation>
    <scope>NUCLEOTIDE SEQUENCE</scope>
    <source>
        <strain evidence="5">Japan</strain>
    </source>
</reference>
<dbReference type="Pfam" id="PF23643">
    <property type="entry name" value="TRAPPC13_C"/>
    <property type="match status" value="1"/>
</dbReference>
<sequence>MSLVHRDGDALSLRVMRLNRPLFVRQQCESTELYSDDIAGSLTAADAGVRADLDGVALHRLSVRASLVPTTICADKERDDSQTAKDGLDLVRVKIGGPGELLSLPHSFGSTYLGETFSAYVNLHNESNQICRNVELKVALHDHIEWTTLFTSGTLTSTSVPALSFSSSDSGQRHISGTVDLLPGQSLNAVIHHELKVLGVHMLRCVASYSLAPSTNPSNTGTFSKGIGGPPTDSMYVMEPFKFQRQYKFTVSKPLDVKKDFSSVESDGSVVMNAQVQNLTSAPIYLERVVFEPSPNMTVVDLNHSEGTQNSLFTVGGQLQCLRPDDVRQFLYRLTPSPSSFTQLMLPSAPNKLHGTQPSTSAVGPQGQLRPLITSPLSSQALQPPPPISAGRLDITWRSTMGERGRLQTSSLKYEIPNWGDLHLTALELPSKVLTEEPFRVVFEMTNRSGNYLDLMLDLRTLGTSMPETSYRSTHTGKEDSSPSCAVDPVPTPLPPLVWLGLTSRRLGTLSPGRSISFSLTMMATAPGLQTVSGVLVHEVTVDRDYEFNNLGHVLVCSA</sequence>
<dbReference type="EMBL" id="JTDE01000472">
    <property type="protein sequence ID" value="KAF7261148.1"/>
    <property type="molecule type" value="Genomic_DNA"/>
</dbReference>
<comment type="caution">
    <text evidence="5">The sequence shown here is derived from an EMBL/GenBank/DDBJ whole genome shotgun (WGS) entry which is preliminary data.</text>
</comment>
<dbReference type="GO" id="GO:1990072">
    <property type="term" value="C:TRAPPIII protein complex"/>
    <property type="evidence" value="ECO:0007669"/>
    <property type="project" value="TreeGrafter"/>
</dbReference>
<dbReference type="InterPro" id="IPR010378">
    <property type="entry name" value="TRAPPC13"/>
</dbReference>
<dbReference type="Pfam" id="PF06159">
    <property type="entry name" value="TRAPPC13_N"/>
    <property type="match status" value="1"/>
</dbReference>
<dbReference type="InterPro" id="IPR055429">
    <property type="entry name" value="TRAPPC13_M"/>
</dbReference>
<protein>
    <recommendedName>
        <fullName evidence="7">Trafficking protein particle complex subunit 13</fullName>
    </recommendedName>
</protein>
<organism evidence="5 6">
    <name type="scientific">Paragonimus skrjabini miyazakii</name>
    <dbReference type="NCBI Taxonomy" id="59628"/>
    <lineage>
        <taxon>Eukaryota</taxon>
        <taxon>Metazoa</taxon>
        <taxon>Spiralia</taxon>
        <taxon>Lophotrochozoa</taxon>
        <taxon>Platyhelminthes</taxon>
        <taxon>Trematoda</taxon>
        <taxon>Digenea</taxon>
        <taxon>Plagiorchiida</taxon>
        <taxon>Troglotremata</taxon>
        <taxon>Troglotrematidae</taxon>
        <taxon>Paragonimus</taxon>
    </lineage>
</organism>
<evidence type="ECO:0000313" key="5">
    <source>
        <dbReference type="EMBL" id="KAF7261148.1"/>
    </source>
</evidence>
<feature type="domain" description="Trafficking protein particle complex subunit 13 N-terminal" evidence="2">
    <location>
        <begin position="99"/>
        <end position="224"/>
    </location>
</feature>
<dbReference type="InterPro" id="IPR055427">
    <property type="entry name" value="TRAPPC13_N"/>
</dbReference>
<name>A0A8S9ZAU1_9TREM</name>
<feature type="domain" description="Trafficking protein particle complex subunit 13 C-terminal" evidence="3">
    <location>
        <begin position="497"/>
        <end position="556"/>
    </location>
</feature>
<dbReference type="Pfam" id="PF23647">
    <property type="entry name" value="TRAPPC13_M"/>
    <property type="match status" value="2"/>
</dbReference>
<dbReference type="AlphaFoldDB" id="A0A8S9ZAU1"/>
<feature type="domain" description="Trafficking protein particle complex subunit 13 middle" evidence="4">
    <location>
        <begin position="255"/>
        <end position="343"/>
    </location>
</feature>
<evidence type="ECO:0008006" key="7">
    <source>
        <dbReference type="Google" id="ProtNLM"/>
    </source>
</evidence>
<feature type="domain" description="Trafficking protein particle complex subunit 13 middle" evidence="4">
    <location>
        <begin position="386"/>
        <end position="417"/>
    </location>
</feature>
<evidence type="ECO:0000259" key="3">
    <source>
        <dbReference type="Pfam" id="PF23643"/>
    </source>
</evidence>
<proteinExistence type="inferred from homology"/>
<comment type="similarity">
    <text evidence="1">Belongs to the TRAPPC13 family.</text>
</comment>
<dbReference type="PANTHER" id="PTHR13134:SF3">
    <property type="entry name" value="TRAFFICKING PROTEIN PARTICLE COMPLEX SUBUNIT 13"/>
    <property type="match status" value="1"/>
</dbReference>
<dbReference type="Proteomes" id="UP000822476">
    <property type="component" value="Unassembled WGS sequence"/>
</dbReference>
<keyword evidence="6" id="KW-1185">Reference proteome</keyword>
<evidence type="ECO:0000256" key="1">
    <source>
        <dbReference type="ARBA" id="ARBA00010785"/>
    </source>
</evidence>
<evidence type="ECO:0000259" key="2">
    <source>
        <dbReference type="Pfam" id="PF06159"/>
    </source>
</evidence>
<evidence type="ECO:0000259" key="4">
    <source>
        <dbReference type="Pfam" id="PF23647"/>
    </source>
</evidence>
<dbReference type="PANTHER" id="PTHR13134">
    <property type="entry name" value="TRAFFICKING PROTEIN PARTICLE COMPLEX SUBUNIT 13"/>
    <property type="match status" value="1"/>
</dbReference>
<gene>
    <name evidence="5" type="ORF">EG68_01384</name>
</gene>
<dbReference type="OrthoDB" id="10250284at2759"/>
<accession>A0A8S9ZAU1</accession>
<dbReference type="InterPro" id="IPR055428">
    <property type="entry name" value="TRAPPC13_C"/>
</dbReference>
<evidence type="ECO:0000313" key="6">
    <source>
        <dbReference type="Proteomes" id="UP000822476"/>
    </source>
</evidence>